<dbReference type="SMART" id="SM00747">
    <property type="entry name" value="CFEM"/>
    <property type="match status" value="1"/>
</dbReference>
<evidence type="ECO:0000256" key="6">
    <source>
        <dbReference type="ARBA" id="ARBA00022729"/>
    </source>
</evidence>
<accession>A0AAV9N5U8</accession>
<feature type="binding site" description="axial binding residue" evidence="9">
    <location>
        <position position="44"/>
    </location>
    <ligand>
        <name>heme</name>
        <dbReference type="ChEBI" id="CHEBI:30413"/>
    </ligand>
    <ligandPart>
        <name>Fe</name>
        <dbReference type="ChEBI" id="CHEBI:18248"/>
    </ligandPart>
</feature>
<keyword evidence="5" id="KW-0325">Glycoprotein</keyword>
<dbReference type="GeneID" id="89974433"/>
<evidence type="ECO:0000256" key="3">
    <source>
        <dbReference type="ARBA" id="ARBA00010031"/>
    </source>
</evidence>
<keyword evidence="11" id="KW-0472">Membrane</keyword>
<comment type="subcellular location">
    <subcellularLocation>
        <location evidence="1">Membrane</location>
        <topology evidence="1">Lipid-anchor</topology>
        <topology evidence="1">GPI-anchor</topology>
    </subcellularLocation>
    <subcellularLocation>
        <location evidence="2">Secreted</location>
    </subcellularLocation>
</comment>
<evidence type="ECO:0000256" key="2">
    <source>
        <dbReference type="ARBA" id="ARBA00004613"/>
    </source>
</evidence>
<comment type="caution">
    <text evidence="9">Lacks conserved residue(s) required for the propagation of feature annotation.</text>
</comment>
<dbReference type="EMBL" id="JAVRRD010000023">
    <property type="protein sequence ID" value="KAK5048071.1"/>
    <property type="molecule type" value="Genomic_DNA"/>
</dbReference>
<feature type="region of interest" description="Disordered" evidence="10">
    <location>
        <begin position="342"/>
        <end position="363"/>
    </location>
</feature>
<evidence type="ECO:0000256" key="10">
    <source>
        <dbReference type="SAM" id="MobiDB-lite"/>
    </source>
</evidence>
<feature type="transmembrane region" description="Helical" evidence="11">
    <location>
        <begin position="291"/>
        <end position="311"/>
    </location>
</feature>
<proteinExistence type="inferred from homology"/>
<evidence type="ECO:0000256" key="1">
    <source>
        <dbReference type="ARBA" id="ARBA00004589"/>
    </source>
</evidence>
<gene>
    <name evidence="14" type="ORF">LTR84_006261</name>
</gene>
<feature type="signal peptide" evidence="12">
    <location>
        <begin position="1"/>
        <end position="16"/>
    </location>
</feature>
<sequence>MKLAFFAIICLRLAEAIRVQDIPSCAQGCLGNSTAAQLSCAVIDIACLCSSTAYVSALSCCLYQSCSSEEQAIAIQFNQQECEAVNRTAPDFVGCSPAGLSSALASASAEQATRPPFSNTATSRTATSTSLSQSVSTITGDVVLETPPSQTTKKLTAQFAGRPLMTGSCTVPYFALASDAAGMVTQYPVIGCSEGRQDCCPYDSDVDAVLTQCPQDHFTTAGACCPLGYQIYYTAIGAETPCYSDPVTKYIPASTPTVAGLSVITDHVFAQKYAVVSPSKGGKDIPTGGKIGISVMGVNAVLIIIGVIWYTRRRKAKRMAKESASTTYPPVEPTLQMSRAPTAHELDSPNSGNQSAGIPSAAWPPIPSVIPPPAYDVTKGRPVAVSSKPPVPQELPGSTFIYEHHPAFSASTPAGSDVPSELSPTTPPRTPTQSAVDSERKSPLLSPGTSRAGAQSPPVISPLASPKLTFSET</sequence>
<keyword evidence="8" id="KW-0449">Lipoprotein</keyword>
<protein>
    <recommendedName>
        <fullName evidence="13">CFEM domain-containing protein</fullName>
    </recommendedName>
</protein>
<evidence type="ECO:0000259" key="13">
    <source>
        <dbReference type="PROSITE" id="PS52012"/>
    </source>
</evidence>
<comment type="similarity">
    <text evidence="3">Belongs to the RBT5 family.</text>
</comment>
<keyword evidence="11" id="KW-1133">Transmembrane helix</keyword>
<feature type="chain" id="PRO_5043451779" description="CFEM domain-containing protein" evidence="12">
    <location>
        <begin position="17"/>
        <end position="473"/>
    </location>
</feature>
<dbReference type="GO" id="GO:0098552">
    <property type="term" value="C:side of membrane"/>
    <property type="evidence" value="ECO:0007669"/>
    <property type="project" value="UniProtKB-KW"/>
</dbReference>
<keyword evidence="9" id="KW-0408">Iron</keyword>
<keyword evidence="5" id="KW-0336">GPI-anchor</keyword>
<keyword evidence="9" id="KW-0479">Metal-binding</keyword>
<evidence type="ECO:0000256" key="12">
    <source>
        <dbReference type="SAM" id="SignalP"/>
    </source>
</evidence>
<organism evidence="14 15">
    <name type="scientific">Exophiala bonariae</name>
    <dbReference type="NCBI Taxonomy" id="1690606"/>
    <lineage>
        <taxon>Eukaryota</taxon>
        <taxon>Fungi</taxon>
        <taxon>Dikarya</taxon>
        <taxon>Ascomycota</taxon>
        <taxon>Pezizomycotina</taxon>
        <taxon>Eurotiomycetes</taxon>
        <taxon>Chaetothyriomycetidae</taxon>
        <taxon>Chaetothyriales</taxon>
        <taxon>Herpotrichiellaceae</taxon>
        <taxon>Exophiala</taxon>
    </lineage>
</organism>
<dbReference type="InterPro" id="IPR008427">
    <property type="entry name" value="Extracellular_membr_CFEM_dom"/>
</dbReference>
<feature type="domain" description="CFEM" evidence="13">
    <location>
        <begin position="1"/>
        <end position="109"/>
    </location>
</feature>
<evidence type="ECO:0000256" key="7">
    <source>
        <dbReference type="ARBA" id="ARBA00023157"/>
    </source>
</evidence>
<feature type="disulfide bond" evidence="9">
    <location>
        <begin position="49"/>
        <end position="82"/>
    </location>
</feature>
<dbReference type="Proteomes" id="UP001358417">
    <property type="component" value="Unassembled WGS sequence"/>
</dbReference>
<keyword evidence="9" id="KW-0349">Heme</keyword>
<dbReference type="RefSeq" id="XP_064703577.1">
    <property type="nucleotide sequence ID" value="XM_064849822.1"/>
</dbReference>
<keyword evidence="15" id="KW-1185">Reference proteome</keyword>
<evidence type="ECO:0000256" key="5">
    <source>
        <dbReference type="ARBA" id="ARBA00022622"/>
    </source>
</evidence>
<keyword evidence="6 12" id="KW-0732">Signal</keyword>
<dbReference type="PROSITE" id="PS52012">
    <property type="entry name" value="CFEM"/>
    <property type="match status" value="1"/>
</dbReference>
<evidence type="ECO:0000256" key="11">
    <source>
        <dbReference type="SAM" id="Phobius"/>
    </source>
</evidence>
<evidence type="ECO:0000313" key="15">
    <source>
        <dbReference type="Proteomes" id="UP001358417"/>
    </source>
</evidence>
<evidence type="ECO:0000256" key="8">
    <source>
        <dbReference type="ARBA" id="ARBA00023288"/>
    </source>
</evidence>
<name>A0AAV9N5U8_9EURO</name>
<evidence type="ECO:0000256" key="4">
    <source>
        <dbReference type="ARBA" id="ARBA00022525"/>
    </source>
</evidence>
<reference evidence="14 15" key="1">
    <citation type="submission" date="2023-08" db="EMBL/GenBank/DDBJ databases">
        <title>Black Yeasts Isolated from many extreme environments.</title>
        <authorList>
            <person name="Coleine C."/>
            <person name="Stajich J.E."/>
            <person name="Selbmann L."/>
        </authorList>
    </citation>
    <scope>NUCLEOTIDE SEQUENCE [LARGE SCALE GENOMIC DNA]</scope>
    <source>
        <strain evidence="14 15">CCFEE 5792</strain>
    </source>
</reference>
<evidence type="ECO:0000313" key="14">
    <source>
        <dbReference type="EMBL" id="KAK5048071.1"/>
    </source>
</evidence>
<keyword evidence="4" id="KW-0964">Secreted</keyword>
<keyword evidence="11" id="KW-0812">Transmembrane</keyword>
<dbReference type="GO" id="GO:0046872">
    <property type="term" value="F:metal ion binding"/>
    <property type="evidence" value="ECO:0007669"/>
    <property type="project" value="UniProtKB-UniRule"/>
</dbReference>
<dbReference type="AlphaFoldDB" id="A0AAV9N5U8"/>
<evidence type="ECO:0000256" key="9">
    <source>
        <dbReference type="PROSITE-ProRule" id="PRU01356"/>
    </source>
</evidence>
<feature type="region of interest" description="Disordered" evidence="10">
    <location>
        <begin position="408"/>
        <end position="473"/>
    </location>
</feature>
<feature type="disulfide bond" evidence="9">
    <location>
        <begin position="40"/>
        <end position="47"/>
    </location>
</feature>
<comment type="caution">
    <text evidence="14">The sequence shown here is derived from an EMBL/GenBank/DDBJ whole genome shotgun (WGS) entry which is preliminary data.</text>
</comment>
<dbReference type="Pfam" id="PF05730">
    <property type="entry name" value="CFEM"/>
    <property type="match status" value="1"/>
</dbReference>
<dbReference type="GO" id="GO:0005576">
    <property type="term" value="C:extracellular region"/>
    <property type="evidence" value="ECO:0007669"/>
    <property type="project" value="UniProtKB-SubCell"/>
</dbReference>
<keyword evidence="7 9" id="KW-1015">Disulfide bond</keyword>